<dbReference type="GO" id="GO:0030125">
    <property type="term" value="C:clathrin vesicle coat"/>
    <property type="evidence" value="ECO:0007669"/>
    <property type="project" value="TreeGrafter"/>
</dbReference>
<reference evidence="6 7" key="1">
    <citation type="submission" date="2017-08" db="EMBL/GenBank/DDBJ databases">
        <title>Acidophilic green algal genome provides insights into adaptation to an acidic environment.</title>
        <authorList>
            <person name="Hirooka S."/>
            <person name="Hirose Y."/>
            <person name="Kanesaki Y."/>
            <person name="Higuchi S."/>
            <person name="Fujiwara T."/>
            <person name="Onuma R."/>
            <person name="Era A."/>
            <person name="Ohbayashi R."/>
            <person name="Uzuka A."/>
            <person name="Nozaki H."/>
            <person name="Yoshikawa H."/>
            <person name="Miyagishima S.Y."/>
        </authorList>
    </citation>
    <scope>NUCLEOTIDE SEQUENCE [LARGE SCALE GENOMIC DNA]</scope>
    <source>
        <strain evidence="6 7">NIES-2499</strain>
    </source>
</reference>
<evidence type="ECO:0000256" key="4">
    <source>
        <dbReference type="SAM" id="MobiDB-lite"/>
    </source>
</evidence>
<evidence type="ECO:0000256" key="2">
    <source>
        <dbReference type="ARBA" id="ARBA00010130"/>
    </source>
</evidence>
<evidence type="ECO:0000256" key="1">
    <source>
        <dbReference type="ARBA" id="ARBA00004132"/>
    </source>
</evidence>
<protein>
    <recommendedName>
        <fullName evidence="5">ENTH domain-containing protein</fullName>
    </recommendedName>
</protein>
<gene>
    <name evidence="6" type="ORF">CEUSTIGMA_g6871.t1</name>
</gene>
<accession>A0A250X9H7</accession>
<dbReference type="PANTHER" id="PTHR12276">
    <property type="entry name" value="EPSIN/ENT-RELATED"/>
    <property type="match status" value="1"/>
</dbReference>
<dbReference type="FunFam" id="1.25.40.90:FF:000006">
    <property type="entry name" value="Clathrin interactor 1"/>
    <property type="match status" value="1"/>
</dbReference>
<dbReference type="CDD" id="cd03571">
    <property type="entry name" value="ENTH"/>
    <property type="match status" value="1"/>
</dbReference>
<feature type="compositionally biased region" description="Low complexity" evidence="4">
    <location>
        <begin position="358"/>
        <end position="393"/>
    </location>
</feature>
<feature type="domain" description="ENTH" evidence="5">
    <location>
        <begin position="11"/>
        <end position="144"/>
    </location>
</feature>
<name>A0A250X9H7_9CHLO</name>
<sequence length="567" mass="58491">MMNFIAAKVKAAVLNVTDVELKVLEATNEQAWGPHGSAMADIARDAENPDNYNQIMGILHQRLQERGENWRLCYKALLVLDYLCKQGPQRVAPDLLRSVHILESLRDMFEYKDEKGKDQGVNVRQRAKEIVMLINSPQRLQEEREKAIRNAGKYKGVSADDMRHGGGISGGGGYSSGGFGASGGFSSSQSQSKGYGNNGGGGYGSSSTGFGNNGGSSYGIAGAGSGGSGMGGGYGGAGTVDEYVDKSNPFGPSGYEQPKSGVDPEDPFEATRKRIERLKAEGSLPDLPRDPAPIEISGTLIDPPNSDAKKAPKKLRDVKVDPKFISTISSLASQQQQQQGRATAQLFAGIAPPPSARATVSATPSQSSQPPQVSTSFPAASLAPPPSASTKAAPSPPPAAAPDIFDLLGVEIMQSTASVPPTASAVSAAASFNDPFAQVFPALNPVPSSTTSAVGLPPLPMPSNDPFAVLAAAPVSKTSTPSVPPASSSAMRPALDDFFSAPGSHSTSNGMSAPSVMSQAPPTRGLPYSAAMPTMMTGSQTSGAGLMKPTIPAPPTKAADPFAGLGF</sequence>
<evidence type="ECO:0000259" key="5">
    <source>
        <dbReference type="PROSITE" id="PS50942"/>
    </source>
</evidence>
<dbReference type="PROSITE" id="PS50942">
    <property type="entry name" value="ENTH"/>
    <property type="match status" value="1"/>
</dbReference>
<proteinExistence type="inferred from homology"/>
<dbReference type="AlphaFoldDB" id="A0A250X9H7"/>
<feature type="region of interest" description="Disordered" evidence="4">
    <location>
        <begin position="501"/>
        <end position="524"/>
    </location>
</feature>
<dbReference type="PANTHER" id="PTHR12276:SF45">
    <property type="entry name" value="CLATHRIN INTERACTOR 1"/>
    <property type="match status" value="1"/>
</dbReference>
<feature type="compositionally biased region" description="Polar residues" evidence="4">
    <location>
        <begin position="503"/>
        <end position="521"/>
    </location>
</feature>
<dbReference type="GO" id="GO:0005543">
    <property type="term" value="F:phospholipid binding"/>
    <property type="evidence" value="ECO:0007669"/>
    <property type="project" value="TreeGrafter"/>
</dbReference>
<comment type="similarity">
    <text evidence="2">Belongs to the epsin family.</text>
</comment>
<dbReference type="EMBL" id="BEGY01000042">
    <property type="protein sequence ID" value="GAX79430.1"/>
    <property type="molecule type" value="Genomic_DNA"/>
</dbReference>
<dbReference type="InterPro" id="IPR013809">
    <property type="entry name" value="ENTH"/>
</dbReference>
<dbReference type="GO" id="GO:0006897">
    <property type="term" value="P:endocytosis"/>
    <property type="evidence" value="ECO:0007669"/>
    <property type="project" value="TreeGrafter"/>
</dbReference>
<dbReference type="Gene3D" id="1.25.40.90">
    <property type="match status" value="1"/>
</dbReference>
<dbReference type="GO" id="GO:0005886">
    <property type="term" value="C:plasma membrane"/>
    <property type="evidence" value="ECO:0007669"/>
    <property type="project" value="TreeGrafter"/>
</dbReference>
<evidence type="ECO:0000256" key="3">
    <source>
        <dbReference type="ARBA" id="ARBA00023329"/>
    </source>
</evidence>
<dbReference type="OrthoDB" id="4033880at2759"/>
<dbReference type="GO" id="GO:0005768">
    <property type="term" value="C:endosome"/>
    <property type="evidence" value="ECO:0007669"/>
    <property type="project" value="TreeGrafter"/>
</dbReference>
<organism evidence="6 7">
    <name type="scientific">Chlamydomonas eustigma</name>
    <dbReference type="NCBI Taxonomy" id="1157962"/>
    <lineage>
        <taxon>Eukaryota</taxon>
        <taxon>Viridiplantae</taxon>
        <taxon>Chlorophyta</taxon>
        <taxon>core chlorophytes</taxon>
        <taxon>Chlorophyceae</taxon>
        <taxon>CS clade</taxon>
        <taxon>Chlamydomonadales</taxon>
        <taxon>Chlamydomonadaceae</taxon>
        <taxon>Chlamydomonas</taxon>
    </lineage>
</organism>
<feature type="region of interest" description="Disordered" evidence="4">
    <location>
        <begin position="246"/>
        <end position="400"/>
    </location>
</feature>
<dbReference type="Pfam" id="PF01417">
    <property type="entry name" value="ENTH"/>
    <property type="match status" value="1"/>
</dbReference>
<feature type="compositionally biased region" description="Basic and acidic residues" evidence="4">
    <location>
        <begin position="307"/>
        <end position="322"/>
    </location>
</feature>
<feature type="compositionally biased region" description="Basic and acidic residues" evidence="4">
    <location>
        <begin position="269"/>
        <end position="280"/>
    </location>
</feature>
<dbReference type="GO" id="GO:0030276">
    <property type="term" value="F:clathrin binding"/>
    <property type="evidence" value="ECO:0007669"/>
    <property type="project" value="TreeGrafter"/>
</dbReference>
<dbReference type="Proteomes" id="UP000232323">
    <property type="component" value="Unassembled WGS sequence"/>
</dbReference>
<keyword evidence="7" id="KW-1185">Reference proteome</keyword>
<dbReference type="InterPro" id="IPR008942">
    <property type="entry name" value="ENTH_VHS"/>
</dbReference>
<evidence type="ECO:0000313" key="6">
    <source>
        <dbReference type="EMBL" id="GAX79430.1"/>
    </source>
</evidence>
<dbReference type="SMART" id="SM00273">
    <property type="entry name" value="ENTH"/>
    <property type="match status" value="1"/>
</dbReference>
<dbReference type="STRING" id="1157962.A0A250X9H7"/>
<keyword evidence="3" id="KW-0968">Cytoplasmic vesicle</keyword>
<dbReference type="SUPFAM" id="SSF48464">
    <property type="entry name" value="ENTH/VHS domain"/>
    <property type="match status" value="1"/>
</dbReference>
<evidence type="ECO:0000313" key="7">
    <source>
        <dbReference type="Proteomes" id="UP000232323"/>
    </source>
</evidence>
<comment type="subcellular location">
    <subcellularLocation>
        <location evidence="1">Cytoplasmic vesicle</location>
        <location evidence="1">Clathrin-coated vesicle</location>
    </subcellularLocation>
</comment>
<comment type="caution">
    <text evidence="6">The sequence shown here is derived from an EMBL/GenBank/DDBJ whole genome shotgun (WGS) entry which is preliminary data.</text>
</comment>